<evidence type="ECO:0000256" key="1">
    <source>
        <dbReference type="ARBA" id="ARBA00004651"/>
    </source>
</evidence>
<gene>
    <name evidence="9" type="primary">fliQ</name>
    <name evidence="10" type="ORF">SAMN04489760_11179</name>
</gene>
<keyword evidence="5 9" id="KW-0812">Transmembrane</keyword>
<dbReference type="PRINTS" id="PR00952">
    <property type="entry name" value="TYPE3IMQPROT"/>
</dbReference>
<evidence type="ECO:0000256" key="4">
    <source>
        <dbReference type="ARBA" id="ARBA00022475"/>
    </source>
</evidence>
<keyword evidence="10" id="KW-0966">Cell projection</keyword>
<dbReference type="Pfam" id="PF01313">
    <property type="entry name" value="Bac_export_3"/>
    <property type="match status" value="1"/>
</dbReference>
<keyword evidence="11" id="KW-1185">Reference proteome</keyword>
<dbReference type="AlphaFoldDB" id="A0A1H7XNL1"/>
<evidence type="ECO:0000313" key="10">
    <source>
        <dbReference type="EMBL" id="SEM35370.1"/>
    </source>
</evidence>
<comment type="similarity">
    <text evidence="2 9">Belongs to the FliQ/MopD/SpaQ family.</text>
</comment>
<reference evidence="10 11" key="1">
    <citation type="submission" date="2016-10" db="EMBL/GenBank/DDBJ databases">
        <authorList>
            <person name="de Groot N.N."/>
        </authorList>
    </citation>
    <scope>NUCLEOTIDE SEQUENCE [LARGE SCALE GENOMIC DNA]</scope>
    <source>
        <strain evidence="10 11">DSM 8423</strain>
    </source>
</reference>
<sequence length="89" mass="9537">MTTAFIVGIMAEAIKVTLFVAGPVLIVALVVGVAISLFQAVTQVQEMTLSYVPKVVAVLVALVASLPWMINLLLNFTSNLFSNIPNYVK</sequence>
<evidence type="ECO:0000256" key="6">
    <source>
        <dbReference type="ARBA" id="ARBA00022989"/>
    </source>
</evidence>
<dbReference type="PIRSF" id="PIRSF004669">
    <property type="entry name" value="FliQ"/>
    <property type="match status" value="1"/>
</dbReference>
<keyword evidence="8 9" id="KW-0975">Bacterial flagellum</keyword>
<keyword evidence="10" id="KW-0282">Flagellum</keyword>
<evidence type="ECO:0000256" key="3">
    <source>
        <dbReference type="ARBA" id="ARBA00021718"/>
    </source>
</evidence>
<evidence type="ECO:0000256" key="9">
    <source>
        <dbReference type="RuleBase" id="RU364090"/>
    </source>
</evidence>
<keyword evidence="10" id="KW-0969">Cilium</keyword>
<dbReference type="InterPro" id="IPR006305">
    <property type="entry name" value="FliQ"/>
</dbReference>
<dbReference type="InterPro" id="IPR002191">
    <property type="entry name" value="Bac_export_3"/>
</dbReference>
<evidence type="ECO:0000256" key="7">
    <source>
        <dbReference type="ARBA" id="ARBA00023136"/>
    </source>
</evidence>
<organism evidence="10 11">
    <name type="scientific">Syntrophus gentianae</name>
    <dbReference type="NCBI Taxonomy" id="43775"/>
    <lineage>
        <taxon>Bacteria</taxon>
        <taxon>Pseudomonadati</taxon>
        <taxon>Thermodesulfobacteriota</taxon>
        <taxon>Syntrophia</taxon>
        <taxon>Syntrophales</taxon>
        <taxon>Syntrophaceae</taxon>
        <taxon>Syntrophus</taxon>
    </lineage>
</organism>
<dbReference type="GO" id="GO:0005886">
    <property type="term" value="C:plasma membrane"/>
    <property type="evidence" value="ECO:0007669"/>
    <property type="project" value="UniProtKB-SubCell"/>
</dbReference>
<evidence type="ECO:0000256" key="2">
    <source>
        <dbReference type="ARBA" id="ARBA00006156"/>
    </source>
</evidence>
<dbReference type="GO" id="GO:0009306">
    <property type="term" value="P:protein secretion"/>
    <property type="evidence" value="ECO:0007669"/>
    <property type="project" value="InterPro"/>
</dbReference>
<name>A0A1H7XNL1_9BACT</name>
<dbReference type="PANTHER" id="PTHR34040">
    <property type="entry name" value="FLAGELLAR BIOSYNTHETIC PROTEIN FLIQ"/>
    <property type="match status" value="1"/>
</dbReference>
<accession>A0A1H7XNL1</accession>
<feature type="transmembrane region" description="Helical" evidence="9">
    <location>
        <begin position="16"/>
        <end position="39"/>
    </location>
</feature>
<dbReference type="EMBL" id="FOBS01000011">
    <property type="protein sequence ID" value="SEM35370.1"/>
    <property type="molecule type" value="Genomic_DNA"/>
</dbReference>
<keyword evidence="6 9" id="KW-1133">Transmembrane helix</keyword>
<proteinExistence type="inferred from homology"/>
<evidence type="ECO:0000256" key="5">
    <source>
        <dbReference type="ARBA" id="ARBA00022692"/>
    </source>
</evidence>
<comment type="function">
    <text evidence="9">Role in flagellar biosynthesis.</text>
</comment>
<keyword evidence="7 9" id="KW-0472">Membrane</keyword>
<evidence type="ECO:0000313" key="11">
    <source>
        <dbReference type="Proteomes" id="UP000198744"/>
    </source>
</evidence>
<evidence type="ECO:0000256" key="8">
    <source>
        <dbReference type="ARBA" id="ARBA00023143"/>
    </source>
</evidence>
<dbReference type="GO" id="GO:0009425">
    <property type="term" value="C:bacterial-type flagellum basal body"/>
    <property type="evidence" value="ECO:0007669"/>
    <property type="project" value="UniProtKB-SubCell"/>
</dbReference>
<dbReference type="GO" id="GO:0044780">
    <property type="term" value="P:bacterial-type flagellum assembly"/>
    <property type="evidence" value="ECO:0007669"/>
    <property type="project" value="InterPro"/>
</dbReference>
<keyword evidence="4 9" id="KW-1003">Cell membrane</keyword>
<dbReference type="RefSeq" id="WP_093883421.1">
    <property type="nucleotide sequence ID" value="NZ_FOBS01000011.1"/>
</dbReference>
<protein>
    <recommendedName>
        <fullName evidence="3 9">Flagellar biosynthetic protein FliQ</fullName>
    </recommendedName>
</protein>
<dbReference type="NCBIfam" id="TIGR01402">
    <property type="entry name" value="fliQ"/>
    <property type="match status" value="1"/>
</dbReference>
<dbReference type="PANTHER" id="PTHR34040:SF2">
    <property type="entry name" value="FLAGELLAR BIOSYNTHETIC PROTEIN FLIQ"/>
    <property type="match status" value="1"/>
</dbReference>
<dbReference type="STRING" id="43775.SAMN04489760_11179"/>
<dbReference type="Proteomes" id="UP000198744">
    <property type="component" value="Unassembled WGS sequence"/>
</dbReference>
<comment type="subcellular location">
    <subcellularLocation>
        <location evidence="1 9">Cell membrane</location>
        <topology evidence="1">Multi-pass membrane protein</topology>
    </subcellularLocation>
    <subcellularLocation>
        <location evidence="9">Bacterial flagellum basal body</location>
    </subcellularLocation>
</comment>
<feature type="transmembrane region" description="Helical" evidence="9">
    <location>
        <begin position="51"/>
        <end position="74"/>
    </location>
</feature>